<dbReference type="Pfam" id="PF01480">
    <property type="entry name" value="PWI"/>
    <property type="match status" value="1"/>
</dbReference>
<dbReference type="EMBL" id="CCFA01003155">
    <property type="protein sequence ID" value="CDS00864.1"/>
    <property type="molecule type" value="Genomic_DNA"/>
</dbReference>
<dbReference type="PANTHER" id="PTHR23148:SF0">
    <property type="entry name" value="SERINE_ARGININE REPETITIVE MATRIX PROTEIN 1"/>
    <property type="match status" value="1"/>
</dbReference>
<evidence type="ECO:0000313" key="3">
    <source>
        <dbReference type="EMBL" id="CDS00864.1"/>
    </source>
</evidence>
<dbReference type="Proteomes" id="UP000242770">
    <property type="component" value="Unassembled WGS sequence"/>
</dbReference>
<gene>
    <name evidence="3" type="primary">SSCI53030.1</name>
</gene>
<name>A0A0F7S0V0_9BASI</name>
<sequence length="216" mass="23828">MGDSSYKGISAAQDSRFSNKESALLRKLKFPPHFDTKVDMTKVEISVIKPWIARRVTELLGFEDDVVLEYAAGMLEEQRFPDVKKMQIQLTGFLEDKTADFMGELWELLISAQDSPGGRTEAETSIVHETVQVETTGTTVAEEVVENTTRTAATVKATTLVAVETLAGDLALPVTPQTLVTHRVVHRLHLATEGDPPLLHRVHKATVSARDHDPAQ</sequence>
<proteinExistence type="predicted"/>
<dbReference type="SUPFAM" id="SSF101233">
    <property type="entry name" value="PWI domain"/>
    <property type="match status" value="1"/>
</dbReference>
<dbReference type="PANTHER" id="PTHR23148">
    <property type="entry name" value="SERINE/ARGININE REGULATED NUCLEAR MATRIX PROTEIN"/>
    <property type="match status" value="1"/>
</dbReference>
<dbReference type="STRING" id="49012.A0A0F7S0V0"/>
<keyword evidence="1" id="KW-0507">mRNA processing</keyword>
<dbReference type="InterPro" id="IPR002483">
    <property type="entry name" value="PWI_dom"/>
</dbReference>
<dbReference type="Gene3D" id="1.20.1390.10">
    <property type="entry name" value="PWI domain"/>
    <property type="match status" value="1"/>
</dbReference>
<dbReference type="SMART" id="SM00311">
    <property type="entry name" value="PWI"/>
    <property type="match status" value="1"/>
</dbReference>
<dbReference type="GO" id="GO:0006397">
    <property type="term" value="P:mRNA processing"/>
    <property type="evidence" value="ECO:0007669"/>
    <property type="project" value="UniProtKB-KW"/>
</dbReference>
<dbReference type="InterPro" id="IPR036483">
    <property type="entry name" value="PWI_dom_sf"/>
</dbReference>
<organism evidence="3 4">
    <name type="scientific">Sporisorium scitamineum</name>
    <dbReference type="NCBI Taxonomy" id="49012"/>
    <lineage>
        <taxon>Eukaryota</taxon>
        <taxon>Fungi</taxon>
        <taxon>Dikarya</taxon>
        <taxon>Basidiomycota</taxon>
        <taxon>Ustilaginomycotina</taxon>
        <taxon>Ustilaginomycetes</taxon>
        <taxon>Ustilaginales</taxon>
        <taxon>Ustilaginaceae</taxon>
        <taxon>Sporisorium</taxon>
    </lineage>
</organism>
<dbReference type="GO" id="GO:0003723">
    <property type="term" value="F:RNA binding"/>
    <property type="evidence" value="ECO:0007669"/>
    <property type="project" value="TreeGrafter"/>
</dbReference>
<evidence type="ECO:0000259" key="2">
    <source>
        <dbReference type="PROSITE" id="PS51025"/>
    </source>
</evidence>
<dbReference type="PROSITE" id="PS51025">
    <property type="entry name" value="PWI"/>
    <property type="match status" value="1"/>
</dbReference>
<dbReference type="InterPro" id="IPR052225">
    <property type="entry name" value="Ser/Arg_repetitive_matrix"/>
</dbReference>
<keyword evidence="4" id="KW-1185">Reference proteome</keyword>
<dbReference type="AlphaFoldDB" id="A0A0F7S0V0"/>
<protein>
    <recommendedName>
        <fullName evidence="2">PWI domain-containing protein</fullName>
    </recommendedName>
</protein>
<accession>A0A0F7S0V0</accession>
<dbReference type="GO" id="GO:0048024">
    <property type="term" value="P:regulation of mRNA splicing, via spliceosome"/>
    <property type="evidence" value="ECO:0007669"/>
    <property type="project" value="TreeGrafter"/>
</dbReference>
<evidence type="ECO:0000313" key="4">
    <source>
        <dbReference type="Proteomes" id="UP000242770"/>
    </source>
</evidence>
<evidence type="ECO:0000256" key="1">
    <source>
        <dbReference type="ARBA" id="ARBA00022664"/>
    </source>
</evidence>
<feature type="domain" description="PWI" evidence="2">
    <location>
        <begin position="27"/>
        <end position="126"/>
    </location>
</feature>
<reference evidence="4" key="1">
    <citation type="submission" date="2014-06" db="EMBL/GenBank/DDBJ databases">
        <authorList>
            <person name="Berkman P.J."/>
        </authorList>
    </citation>
    <scope>NUCLEOTIDE SEQUENCE [LARGE SCALE GENOMIC DNA]</scope>
</reference>
<dbReference type="GO" id="GO:0005681">
    <property type="term" value="C:spliceosomal complex"/>
    <property type="evidence" value="ECO:0007669"/>
    <property type="project" value="TreeGrafter"/>
</dbReference>